<gene>
    <name evidence="4" type="ORF">LCGC14_1394070</name>
</gene>
<dbReference type="InterPro" id="IPR010994">
    <property type="entry name" value="RuvA_2-like"/>
</dbReference>
<organism evidence="4">
    <name type="scientific">marine sediment metagenome</name>
    <dbReference type="NCBI Taxonomy" id="412755"/>
    <lineage>
        <taxon>unclassified sequences</taxon>
        <taxon>metagenomes</taxon>
        <taxon>ecological metagenomes</taxon>
    </lineage>
</organism>
<dbReference type="GO" id="GO:0006281">
    <property type="term" value="P:DNA repair"/>
    <property type="evidence" value="ECO:0007669"/>
    <property type="project" value="UniProtKB-KW"/>
</dbReference>
<dbReference type="InterPro" id="IPR041663">
    <property type="entry name" value="DisA/LigA_HHH"/>
</dbReference>
<evidence type="ECO:0000313" key="4">
    <source>
        <dbReference type="EMBL" id="KKM75048.1"/>
    </source>
</evidence>
<keyword evidence="2" id="KW-0234">DNA repair</keyword>
<accession>A0A0F9JZ78</accession>
<dbReference type="SUPFAM" id="SSF47781">
    <property type="entry name" value="RuvA domain 2-like"/>
    <property type="match status" value="1"/>
</dbReference>
<dbReference type="AlphaFoldDB" id="A0A0F9JZ78"/>
<protein>
    <recommendedName>
        <fullName evidence="3">DisA/LigA helix-hairpin-helix motif domain-containing protein</fullName>
    </recommendedName>
</protein>
<sequence>EYIIAGIPGVNTHRAKNLLKELKTLQNIFQADIPDLTKIESVGKQIASNIYKMGRYKYKNTY</sequence>
<dbReference type="Gene3D" id="1.10.150.20">
    <property type="entry name" value="5' to 3' exonuclease, C-terminal subdomain"/>
    <property type="match status" value="1"/>
</dbReference>
<feature type="domain" description="DisA/LigA helix-hairpin-helix motif" evidence="3">
    <location>
        <begin position="6"/>
        <end position="52"/>
    </location>
</feature>
<dbReference type="Pfam" id="PF12826">
    <property type="entry name" value="HHH_2"/>
    <property type="match status" value="1"/>
</dbReference>
<comment type="caution">
    <text evidence="4">The sequence shown here is derived from an EMBL/GenBank/DDBJ whole genome shotgun (WGS) entry which is preliminary data.</text>
</comment>
<evidence type="ECO:0000256" key="2">
    <source>
        <dbReference type="ARBA" id="ARBA00023204"/>
    </source>
</evidence>
<evidence type="ECO:0000259" key="3">
    <source>
        <dbReference type="Pfam" id="PF12826"/>
    </source>
</evidence>
<reference evidence="4" key="1">
    <citation type="journal article" date="2015" name="Nature">
        <title>Complex archaea that bridge the gap between prokaryotes and eukaryotes.</title>
        <authorList>
            <person name="Spang A."/>
            <person name="Saw J.H."/>
            <person name="Jorgensen S.L."/>
            <person name="Zaremba-Niedzwiedzka K."/>
            <person name="Martijn J."/>
            <person name="Lind A.E."/>
            <person name="van Eijk R."/>
            <person name="Schleper C."/>
            <person name="Guy L."/>
            <person name="Ettema T.J."/>
        </authorList>
    </citation>
    <scope>NUCLEOTIDE SEQUENCE</scope>
</reference>
<name>A0A0F9JZ78_9ZZZZ</name>
<keyword evidence="1" id="KW-0227">DNA damage</keyword>
<proteinExistence type="predicted"/>
<feature type="non-terminal residue" evidence="4">
    <location>
        <position position="1"/>
    </location>
</feature>
<dbReference type="EMBL" id="LAZR01009041">
    <property type="protein sequence ID" value="KKM75048.1"/>
    <property type="molecule type" value="Genomic_DNA"/>
</dbReference>
<evidence type="ECO:0000256" key="1">
    <source>
        <dbReference type="ARBA" id="ARBA00022763"/>
    </source>
</evidence>